<evidence type="ECO:0000313" key="2">
    <source>
        <dbReference type="EMBL" id="KAG6720888.1"/>
    </source>
</evidence>
<keyword evidence="1" id="KW-0472">Membrane</keyword>
<sequence>MDWLGVSDSFSVFMCYDFLGILNWSIADSFAILIGCLDFMMFSAPYLKLSSVMSIVVFMQDTNFGEDAKILLSLQQVTKMLSILLLNSSMFHDVTSFSFFYCYYFFY</sequence>
<name>A0A922FIL6_CARIL</name>
<dbReference type="Proteomes" id="UP000811246">
    <property type="component" value="Chromosome 3"/>
</dbReference>
<dbReference type="EMBL" id="CM031827">
    <property type="protein sequence ID" value="KAG6720888.1"/>
    <property type="molecule type" value="Genomic_DNA"/>
</dbReference>
<accession>A0A922FIL6</accession>
<proteinExistence type="predicted"/>
<gene>
    <name evidence="2" type="ORF">I3842_03G085000</name>
</gene>
<feature type="transmembrane region" description="Helical" evidence="1">
    <location>
        <begin position="20"/>
        <end position="44"/>
    </location>
</feature>
<keyword evidence="1" id="KW-0812">Transmembrane</keyword>
<keyword evidence="1" id="KW-1133">Transmembrane helix</keyword>
<dbReference type="AlphaFoldDB" id="A0A922FIL6"/>
<evidence type="ECO:0000313" key="3">
    <source>
        <dbReference type="Proteomes" id="UP000811246"/>
    </source>
</evidence>
<feature type="transmembrane region" description="Helical" evidence="1">
    <location>
        <begin position="83"/>
        <end position="106"/>
    </location>
</feature>
<comment type="caution">
    <text evidence="2">The sequence shown here is derived from an EMBL/GenBank/DDBJ whole genome shotgun (WGS) entry which is preliminary data.</text>
</comment>
<reference evidence="2" key="1">
    <citation type="submission" date="2021-01" db="EMBL/GenBank/DDBJ databases">
        <authorList>
            <person name="Lovell J.T."/>
            <person name="Bentley N."/>
            <person name="Bhattarai G."/>
            <person name="Jenkins J.W."/>
            <person name="Sreedasyam A."/>
            <person name="Alarcon Y."/>
            <person name="Bock C."/>
            <person name="Boston L."/>
            <person name="Carlson J."/>
            <person name="Cervantes K."/>
            <person name="Clermont K."/>
            <person name="Krom N."/>
            <person name="Kubenka K."/>
            <person name="Mamidi S."/>
            <person name="Mattison C."/>
            <person name="Monteros M."/>
            <person name="Pisani C."/>
            <person name="Plott C."/>
            <person name="Rajasekar S."/>
            <person name="Rhein H.S."/>
            <person name="Rohla C."/>
            <person name="Song M."/>
            <person name="Hilaire R.S."/>
            <person name="Shu S."/>
            <person name="Wells L."/>
            <person name="Wang X."/>
            <person name="Webber J."/>
            <person name="Heerema R.J."/>
            <person name="Klein P."/>
            <person name="Conner P."/>
            <person name="Grauke L."/>
            <person name="Grimwood J."/>
            <person name="Schmutz J."/>
            <person name="Randall J.J."/>
        </authorList>
    </citation>
    <scope>NUCLEOTIDE SEQUENCE</scope>
    <source>
        <tissue evidence="2">Leaf</tissue>
    </source>
</reference>
<organism evidence="2 3">
    <name type="scientific">Carya illinoinensis</name>
    <name type="common">Pecan</name>
    <dbReference type="NCBI Taxonomy" id="32201"/>
    <lineage>
        <taxon>Eukaryota</taxon>
        <taxon>Viridiplantae</taxon>
        <taxon>Streptophyta</taxon>
        <taxon>Embryophyta</taxon>
        <taxon>Tracheophyta</taxon>
        <taxon>Spermatophyta</taxon>
        <taxon>Magnoliopsida</taxon>
        <taxon>eudicotyledons</taxon>
        <taxon>Gunneridae</taxon>
        <taxon>Pentapetalae</taxon>
        <taxon>rosids</taxon>
        <taxon>fabids</taxon>
        <taxon>Fagales</taxon>
        <taxon>Juglandaceae</taxon>
        <taxon>Carya</taxon>
    </lineage>
</organism>
<evidence type="ECO:0000256" key="1">
    <source>
        <dbReference type="SAM" id="Phobius"/>
    </source>
</evidence>
<protein>
    <submittedName>
        <fullName evidence="2">Uncharacterized protein</fullName>
    </submittedName>
</protein>